<feature type="chain" id="PRO_5040825569" evidence="3">
    <location>
        <begin position="21"/>
        <end position="356"/>
    </location>
</feature>
<dbReference type="GO" id="GO:0055085">
    <property type="term" value="P:transmembrane transport"/>
    <property type="evidence" value="ECO:0007669"/>
    <property type="project" value="InterPro"/>
</dbReference>
<evidence type="ECO:0000256" key="3">
    <source>
        <dbReference type="SAM" id="SignalP"/>
    </source>
</evidence>
<sequence>MGKKRGLTVILFVSVIMMLAACGGGTSSDPAQTPDAPAPDAGGEAANNGEVRTFSFGYDQPQSTGYGIAGEIFREKLEELSGGKMTIAHYPGAQLGSEPEMLQKVRSGDIDFIISSTANATTVAEQSAVFSLHYIFEDEDHLARALADPEVTQALKDMFSESVTGAQVLSPMTLGLRNMYSKDEIQSVDDLNGKKIRVQATRTEDVHMPAYGAQTVHMAFGEVYTSLQTGVMDIAENGINVYLENKHYEVAPILSITQHAANNSVVWASDKVMESLTEEEREWVQAAADEVGKNQPKKALELEAESLAELEELGVKVVKEVDKSGFMEAAEPIQDQLAAEMGPHAEKILQLVRALR</sequence>
<dbReference type="InterPro" id="IPR004682">
    <property type="entry name" value="TRAP_DctP"/>
</dbReference>
<dbReference type="InterPro" id="IPR038404">
    <property type="entry name" value="TRAP_DctP_sf"/>
</dbReference>
<dbReference type="NCBIfam" id="NF037995">
    <property type="entry name" value="TRAP_S1"/>
    <property type="match status" value="1"/>
</dbReference>
<evidence type="ECO:0000256" key="2">
    <source>
        <dbReference type="SAM" id="MobiDB-lite"/>
    </source>
</evidence>
<dbReference type="GO" id="GO:0030288">
    <property type="term" value="C:outer membrane-bounded periplasmic space"/>
    <property type="evidence" value="ECO:0007669"/>
    <property type="project" value="InterPro"/>
</dbReference>
<dbReference type="Gene3D" id="3.40.190.170">
    <property type="entry name" value="Bacterial extracellular solute-binding protein, family 7"/>
    <property type="match status" value="1"/>
</dbReference>
<organism evidence="4 5">
    <name type="scientific">Halalkalibacter oceani</name>
    <dbReference type="NCBI Taxonomy" id="1653776"/>
    <lineage>
        <taxon>Bacteria</taxon>
        <taxon>Bacillati</taxon>
        <taxon>Bacillota</taxon>
        <taxon>Bacilli</taxon>
        <taxon>Bacillales</taxon>
        <taxon>Bacillaceae</taxon>
        <taxon>Halalkalibacter</taxon>
    </lineage>
</organism>
<dbReference type="PANTHER" id="PTHR33376:SF2">
    <property type="entry name" value="DICARBOXYLATE-BINDING PERIPLASMIC PROTEIN"/>
    <property type="match status" value="1"/>
</dbReference>
<reference evidence="4" key="1">
    <citation type="submission" date="2022-05" db="EMBL/GenBank/DDBJ databases">
        <title>Comparative Genomics of Spacecraft Associated Microbes.</title>
        <authorList>
            <person name="Tran M.T."/>
            <person name="Wright A."/>
            <person name="Seuylemezian A."/>
            <person name="Eisen J."/>
            <person name="Coil D."/>
        </authorList>
    </citation>
    <scope>NUCLEOTIDE SEQUENCE</scope>
    <source>
        <strain evidence="4">214.1.1</strain>
    </source>
</reference>
<feature type="compositionally biased region" description="Low complexity" evidence="2">
    <location>
        <begin position="34"/>
        <end position="46"/>
    </location>
</feature>
<dbReference type="PANTHER" id="PTHR33376">
    <property type="match status" value="1"/>
</dbReference>
<dbReference type="RefSeq" id="WP_251222317.1">
    <property type="nucleotide sequence ID" value="NZ_JAMBOL010000003.1"/>
</dbReference>
<dbReference type="InterPro" id="IPR018389">
    <property type="entry name" value="DctP_fam"/>
</dbReference>
<evidence type="ECO:0000313" key="4">
    <source>
        <dbReference type="EMBL" id="MCM3713500.1"/>
    </source>
</evidence>
<feature type="signal peptide" evidence="3">
    <location>
        <begin position="1"/>
        <end position="20"/>
    </location>
</feature>
<dbReference type="SUPFAM" id="SSF53850">
    <property type="entry name" value="Periplasmic binding protein-like II"/>
    <property type="match status" value="1"/>
</dbReference>
<dbReference type="PROSITE" id="PS51257">
    <property type="entry name" value="PROKAR_LIPOPROTEIN"/>
    <property type="match status" value="1"/>
</dbReference>
<evidence type="ECO:0000313" key="5">
    <source>
        <dbReference type="Proteomes" id="UP001139179"/>
    </source>
</evidence>
<keyword evidence="1 3" id="KW-0732">Signal</keyword>
<dbReference type="CDD" id="cd13603">
    <property type="entry name" value="PBP2_TRAP_Siap_TeaA_like"/>
    <property type="match status" value="1"/>
</dbReference>
<dbReference type="GO" id="GO:0030246">
    <property type="term" value="F:carbohydrate binding"/>
    <property type="evidence" value="ECO:0007669"/>
    <property type="project" value="TreeGrafter"/>
</dbReference>
<comment type="caution">
    <text evidence="4">The sequence shown here is derived from an EMBL/GenBank/DDBJ whole genome shotgun (WGS) entry which is preliminary data.</text>
</comment>
<dbReference type="EMBL" id="JAMBOL010000003">
    <property type="protein sequence ID" value="MCM3713500.1"/>
    <property type="molecule type" value="Genomic_DNA"/>
</dbReference>
<dbReference type="NCBIfam" id="TIGR00787">
    <property type="entry name" value="dctP"/>
    <property type="match status" value="1"/>
</dbReference>
<dbReference type="Proteomes" id="UP001139179">
    <property type="component" value="Unassembled WGS sequence"/>
</dbReference>
<gene>
    <name evidence="4" type="ORF">M3202_05350</name>
</gene>
<keyword evidence="5" id="KW-1185">Reference proteome</keyword>
<name>A0A9X2DPA6_9BACI</name>
<feature type="region of interest" description="Disordered" evidence="2">
    <location>
        <begin position="26"/>
        <end position="46"/>
    </location>
</feature>
<protein>
    <submittedName>
        <fullName evidence="4">TRAP transporter substrate-binding protein</fullName>
    </submittedName>
</protein>
<proteinExistence type="predicted"/>
<accession>A0A9X2DPA6</accession>
<dbReference type="Pfam" id="PF03480">
    <property type="entry name" value="DctP"/>
    <property type="match status" value="1"/>
</dbReference>
<dbReference type="AlphaFoldDB" id="A0A9X2DPA6"/>
<evidence type="ECO:0000256" key="1">
    <source>
        <dbReference type="ARBA" id="ARBA00022729"/>
    </source>
</evidence>